<comment type="caution">
    <text evidence="1">The sequence shown here is derived from an EMBL/GenBank/DDBJ whole genome shotgun (WGS) entry which is preliminary data.</text>
</comment>
<dbReference type="AlphaFoldDB" id="A0AB37NPF2"/>
<evidence type="ECO:0000313" key="1">
    <source>
        <dbReference type="EMBL" id="RKC01049.1"/>
    </source>
</evidence>
<dbReference type="EMBL" id="QUQA01000010">
    <property type="protein sequence ID" value="RKC01049.1"/>
    <property type="molecule type" value="Genomic_DNA"/>
</dbReference>
<accession>A0AB37NPF2</accession>
<proteinExistence type="predicted"/>
<organism evidence="1 2">
    <name type="scientific">Listeria monocytogenes</name>
    <dbReference type="NCBI Taxonomy" id="1639"/>
    <lineage>
        <taxon>Bacteria</taxon>
        <taxon>Bacillati</taxon>
        <taxon>Bacillota</taxon>
        <taxon>Bacilli</taxon>
        <taxon>Bacillales</taxon>
        <taxon>Listeriaceae</taxon>
        <taxon>Listeria</taxon>
    </lineage>
</organism>
<dbReference type="RefSeq" id="WP_120139823.1">
    <property type="nucleotide sequence ID" value="NZ_QUQA01000010.1"/>
</dbReference>
<sequence length="108" mass="12566">MTLQTKSVNTEMQQLGFAVGIPYYVFIKQIGRYTLLVVEGTKVKGYAEIRYSFYKATYDPRHGGKPSRVKIYLKDESVIAVIRSIQRFTSHFNNPEEVKIYHSKKQIK</sequence>
<name>A0AB37NPF2_LISMN</name>
<dbReference type="Proteomes" id="UP000280270">
    <property type="component" value="Unassembled WGS sequence"/>
</dbReference>
<reference evidence="1 2" key="1">
    <citation type="journal article" date="2018" name="BMC Genomics">
        <title>Genes significantly associated with lineage II food isolates of Listeria monocytogenes.</title>
        <authorList>
            <person name="Pirone-Davies C."/>
            <person name="Chen Y."/>
            <person name="Pightling A."/>
            <person name="Ryan G."/>
            <person name="Wang Y."/>
            <person name="Yao K."/>
            <person name="Hoffmann M."/>
            <person name="Allard M.W."/>
        </authorList>
    </citation>
    <scope>NUCLEOTIDE SEQUENCE [LARGE SCALE GENOMIC DNA]</scope>
    <source>
        <strain evidence="1 2">CFSAN028761</strain>
    </source>
</reference>
<evidence type="ECO:0000313" key="2">
    <source>
        <dbReference type="Proteomes" id="UP000280270"/>
    </source>
</evidence>
<protein>
    <submittedName>
        <fullName evidence="1">Uncharacterized protein</fullName>
    </submittedName>
</protein>
<gene>
    <name evidence="1" type="ORF">AE233_01305</name>
</gene>